<dbReference type="EMBL" id="JAEHFW010000003">
    <property type="protein sequence ID" value="MBK0380681.1"/>
    <property type="molecule type" value="Genomic_DNA"/>
</dbReference>
<evidence type="ECO:0000259" key="1">
    <source>
        <dbReference type="Pfam" id="PF01973"/>
    </source>
</evidence>
<organism evidence="2 3">
    <name type="scientific">Mucilaginibacter segetis</name>
    <dbReference type="NCBI Taxonomy" id="2793071"/>
    <lineage>
        <taxon>Bacteria</taxon>
        <taxon>Pseudomonadati</taxon>
        <taxon>Bacteroidota</taxon>
        <taxon>Sphingobacteriia</taxon>
        <taxon>Sphingobacteriales</taxon>
        <taxon>Sphingobacteriaceae</taxon>
        <taxon>Mucilaginibacter</taxon>
    </lineage>
</organism>
<reference evidence="2" key="1">
    <citation type="submission" date="2020-12" db="EMBL/GenBank/DDBJ databases">
        <title>Bacterial novel species Mucilaginibacter sp. SD-g isolated from soil.</title>
        <authorList>
            <person name="Jung H.-Y."/>
        </authorList>
    </citation>
    <scope>NUCLEOTIDE SEQUENCE</scope>
    <source>
        <strain evidence="2">SD-g</strain>
    </source>
</reference>
<dbReference type="AlphaFoldDB" id="A0A934PX31"/>
<dbReference type="Gene3D" id="3.90.1480.10">
    <property type="entry name" value="Alpha-2,3-sialyltransferase"/>
    <property type="match status" value="1"/>
</dbReference>
<keyword evidence="3" id="KW-1185">Reference proteome</keyword>
<sequence>MNFITRQIFKSINVFKSVFSLDTNTQKWNLLKDKYKGKRVFLIGNGPSLNETPLYLLENEYTLCFNRFHLLYERLNWKPYFYMCIDPEVLPDIADEINANLNNYHYAFFHALHSSKIEDRENVLKMHHVIQVPYFSKRLPLFGSGGTVAYAGLQMLFYMGFSEVILAGVDQNYVIHQTAKKTSGIRIESQQDDDPNHFDPRYFGKGRRYHQPVPATQVRMIRAFTKAKQVAGYLGIKVKNAGIGGKLEVFERVNFNALFHYTTEQVYKLYAKSISIECSWQKVKLLLENTPKATMVSEDISCDYFVTDKAIGLGTIQKLILVYIPYGPIDEKYLFIKRSAKRKVIDNLLT</sequence>
<name>A0A934PX31_9SPHI</name>
<feature type="domain" description="6-hydroxymethylpterin diphosphokinase MptE-like" evidence="1">
    <location>
        <begin position="22"/>
        <end position="173"/>
    </location>
</feature>
<dbReference type="RefSeq" id="WP_200067224.1">
    <property type="nucleotide sequence ID" value="NZ_JAEHFW010000003.1"/>
</dbReference>
<proteinExistence type="predicted"/>
<evidence type="ECO:0000313" key="2">
    <source>
        <dbReference type="EMBL" id="MBK0380681.1"/>
    </source>
</evidence>
<accession>A0A934PX31</accession>
<dbReference type="Proteomes" id="UP000613193">
    <property type="component" value="Unassembled WGS sequence"/>
</dbReference>
<dbReference type="Pfam" id="PF01973">
    <property type="entry name" value="MptE-like"/>
    <property type="match status" value="1"/>
</dbReference>
<gene>
    <name evidence="2" type="ORF">I5M19_15260</name>
</gene>
<protein>
    <submittedName>
        <fullName evidence="2">DUF115 domain-containing protein</fullName>
    </submittedName>
</protein>
<dbReference type="InterPro" id="IPR002826">
    <property type="entry name" value="MptE-like"/>
</dbReference>
<comment type="caution">
    <text evidence="2">The sequence shown here is derived from an EMBL/GenBank/DDBJ whole genome shotgun (WGS) entry which is preliminary data.</text>
</comment>
<evidence type="ECO:0000313" key="3">
    <source>
        <dbReference type="Proteomes" id="UP000613193"/>
    </source>
</evidence>